<keyword evidence="1" id="KW-0472">Membrane</keyword>
<keyword evidence="1" id="KW-0812">Transmembrane</keyword>
<organism evidence="2 3">
    <name type="scientific">Terrimicrobium sacchariphilum</name>
    <dbReference type="NCBI Taxonomy" id="690879"/>
    <lineage>
        <taxon>Bacteria</taxon>
        <taxon>Pseudomonadati</taxon>
        <taxon>Verrucomicrobiota</taxon>
        <taxon>Terrimicrobiia</taxon>
        <taxon>Terrimicrobiales</taxon>
        <taxon>Terrimicrobiaceae</taxon>
        <taxon>Terrimicrobium</taxon>
    </lineage>
</organism>
<comment type="caution">
    <text evidence="2">The sequence shown here is derived from an EMBL/GenBank/DDBJ whole genome shotgun (WGS) entry which is preliminary data.</text>
</comment>
<feature type="transmembrane region" description="Helical" evidence="1">
    <location>
        <begin position="55"/>
        <end position="82"/>
    </location>
</feature>
<dbReference type="STRING" id="690879.TSACC_22144"/>
<evidence type="ECO:0000313" key="2">
    <source>
        <dbReference type="EMBL" id="GAT33726.1"/>
    </source>
</evidence>
<protein>
    <submittedName>
        <fullName evidence="2">Uncharacterized protein</fullName>
    </submittedName>
</protein>
<reference evidence="3" key="1">
    <citation type="journal article" date="2017" name="Genome Announc.">
        <title>Draft Genome Sequence of Terrimicrobium sacchariphilum NM-5T, a Facultative Anaerobic Soil Bacterium of the Class Spartobacteria.</title>
        <authorList>
            <person name="Qiu Y.L."/>
            <person name="Tourlousse D.M."/>
            <person name="Matsuura N."/>
            <person name="Ohashi A."/>
            <person name="Sekiguchi Y."/>
        </authorList>
    </citation>
    <scope>NUCLEOTIDE SEQUENCE [LARGE SCALE GENOMIC DNA]</scope>
    <source>
        <strain evidence="3">NM-5</strain>
    </source>
</reference>
<feature type="transmembrane region" description="Helical" evidence="1">
    <location>
        <begin position="94"/>
        <end position="120"/>
    </location>
</feature>
<dbReference type="RefSeq" id="WP_075079426.1">
    <property type="nucleotide sequence ID" value="NZ_BDCO01000002.1"/>
</dbReference>
<dbReference type="AlphaFoldDB" id="A0A146GAZ6"/>
<keyword evidence="1" id="KW-1133">Transmembrane helix</keyword>
<name>A0A146GAZ6_TERSA</name>
<sequence>MSPKEQLNVLAISHYVVGGLHALFGSFGLIHVSFGVAILLGLFPNESRTAAGPEMAMAAIFAIIGSIVVAAGWTLGIVTILSGRRIARRRSRKFSIIVGAINCALLPFGTTLGIFTLILLSKDSIIQEYGESPAPI</sequence>
<proteinExistence type="predicted"/>
<dbReference type="Proteomes" id="UP000076023">
    <property type="component" value="Unassembled WGS sequence"/>
</dbReference>
<accession>A0A146GAZ6</accession>
<dbReference type="InParanoid" id="A0A146GAZ6"/>
<keyword evidence="3" id="KW-1185">Reference proteome</keyword>
<dbReference type="EMBL" id="BDCO01000002">
    <property type="protein sequence ID" value="GAT33726.1"/>
    <property type="molecule type" value="Genomic_DNA"/>
</dbReference>
<feature type="transmembrane region" description="Helical" evidence="1">
    <location>
        <begin position="12"/>
        <end position="43"/>
    </location>
</feature>
<evidence type="ECO:0000256" key="1">
    <source>
        <dbReference type="SAM" id="Phobius"/>
    </source>
</evidence>
<evidence type="ECO:0000313" key="3">
    <source>
        <dbReference type="Proteomes" id="UP000076023"/>
    </source>
</evidence>
<gene>
    <name evidence="2" type="ORF">TSACC_22144</name>
</gene>
<dbReference type="OrthoDB" id="281928at2"/>